<dbReference type="PANTHER" id="PTHR46264">
    <property type="entry name" value="TYROSINE-TRNA LIGASE"/>
    <property type="match status" value="1"/>
</dbReference>
<dbReference type="SUPFAM" id="SSF52374">
    <property type="entry name" value="Nucleotidylyl transferase"/>
    <property type="match status" value="1"/>
</dbReference>
<comment type="subunit">
    <text evidence="8">Homodimer.</text>
</comment>
<evidence type="ECO:0000256" key="2">
    <source>
        <dbReference type="ARBA" id="ARBA00022598"/>
    </source>
</evidence>
<dbReference type="Pfam" id="PF00579">
    <property type="entry name" value="tRNA-synt_1b"/>
    <property type="match status" value="1"/>
</dbReference>
<sequence>MDVESKISLILRYPTEEVITVEELRELLQLGHKLNHYIGFEISGFIHIGTGIVSMSKVVDLQKAGVRTQILLADIHSWLNNKLGGDLDTIRKVAVTYYIEAFKKVIETLGGDPDATRFVLGSDLYHHNDEYWLLLMDITRHLTLSQVRHSLTILGRKMGESIPLAYLVYPPLQVADVFALGAHIPHGGVDQRRAHILARQVADKIRFYPLEVDGKRVKPVALHHKLLPALNISTKPSNKEELSEMKMSKSVPQSAIFIHDSPEEIRQKISKAYCPPRETEYNPVLELLRISAFREERKTPFIIKRPPQYGGDIEVWTYEEVERLYREGKIHPADLKNATSEALISILEPIYKYFQGPGAKLLQEMKNITITR</sequence>
<dbReference type="InterPro" id="IPR023678">
    <property type="entry name" value="Tyr-tRNA-ligase_4"/>
</dbReference>
<proteinExistence type="inferred from homology"/>
<evidence type="ECO:0000313" key="12">
    <source>
        <dbReference type="Proteomes" id="UP000257123"/>
    </source>
</evidence>
<dbReference type="GO" id="GO:0005737">
    <property type="term" value="C:cytoplasm"/>
    <property type="evidence" value="ECO:0007669"/>
    <property type="project" value="UniProtKB-SubCell"/>
</dbReference>
<evidence type="ECO:0000256" key="4">
    <source>
        <dbReference type="ARBA" id="ARBA00022840"/>
    </source>
</evidence>
<dbReference type="RefSeq" id="WP_116420511.1">
    <property type="nucleotide sequence ID" value="NZ_NMUE01000004.1"/>
</dbReference>
<feature type="binding site" evidence="8">
    <location>
        <position position="169"/>
    </location>
    <ligand>
        <name>L-tyrosine</name>
        <dbReference type="ChEBI" id="CHEBI:58315"/>
    </ligand>
</feature>
<accession>A0A371R2A5</accession>
<dbReference type="NCBIfam" id="NF006330">
    <property type="entry name" value="PRK08560.1"/>
    <property type="match status" value="1"/>
</dbReference>
<feature type="binding site" evidence="8">
    <location>
        <position position="249"/>
    </location>
    <ligand>
        <name>ATP</name>
        <dbReference type="ChEBI" id="CHEBI:30616"/>
    </ligand>
</feature>
<comment type="catalytic activity">
    <reaction evidence="7 8">
        <text>tRNA(Tyr) + L-tyrosine + ATP = L-tyrosyl-tRNA(Tyr) + AMP + diphosphate + H(+)</text>
        <dbReference type="Rhea" id="RHEA:10220"/>
        <dbReference type="Rhea" id="RHEA-COMP:9706"/>
        <dbReference type="Rhea" id="RHEA-COMP:9707"/>
        <dbReference type="ChEBI" id="CHEBI:15378"/>
        <dbReference type="ChEBI" id="CHEBI:30616"/>
        <dbReference type="ChEBI" id="CHEBI:33019"/>
        <dbReference type="ChEBI" id="CHEBI:58315"/>
        <dbReference type="ChEBI" id="CHEBI:78442"/>
        <dbReference type="ChEBI" id="CHEBI:78536"/>
        <dbReference type="ChEBI" id="CHEBI:456215"/>
        <dbReference type="EC" id="6.1.1.1"/>
    </reaction>
</comment>
<feature type="binding site" evidence="8">
    <location>
        <position position="173"/>
    </location>
    <ligand>
        <name>L-tyrosine</name>
        <dbReference type="ChEBI" id="CHEBI:58315"/>
    </ligand>
</feature>
<dbReference type="OrthoDB" id="8389at2157"/>
<evidence type="ECO:0000256" key="7">
    <source>
        <dbReference type="ARBA" id="ARBA00048248"/>
    </source>
</evidence>
<evidence type="ECO:0000256" key="8">
    <source>
        <dbReference type="HAMAP-Rule" id="MF_02009"/>
    </source>
</evidence>
<dbReference type="InterPro" id="IPR002305">
    <property type="entry name" value="aa-tRNA-synth_Ic"/>
</dbReference>
<dbReference type="HAMAP" id="MF_02009">
    <property type="entry name" value="Tyr_tRNA_synth_type4"/>
    <property type="match status" value="1"/>
</dbReference>
<keyword evidence="3 8" id="KW-0547">Nucleotide-binding</keyword>
<dbReference type="GO" id="GO:0005524">
    <property type="term" value="F:ATP binding"/>
    <property type="evidence" value="ECO:0007669"/>
    <property type="project" value="UniProtKB-UniRule"/>
</dbReference>
<dbReference type="InterPro" id="IPR014729">
    <property type="entry name" value="Rossmann-like_a/b/a_fold"/>
</dbReference>
<dbReference type="GO" id="GO:0004831">
    <property type="term" value="F:tyrosine-tRNA ligase activity"/>
    <property type="evidence" value="ECO:0007669"/>
    <property type="project" value="UniProtKB-UniRule"/>
</dbReference>
<comment type="function">
    <text evidence="8">Catalyzes the attachment of tyrosine to tRNA(Tyr) in a two-step reaction: tyrosine is first activated by ATP to form Tyr-AMP and then transferred to the acceptor end of tRNA(Tyr).</text>
</comment>
<dbReference type="EMBL" id="NMUE01000004">
    <property type="protein sequence ID" value="RFA97679.1"/>
    <property type="molecule type" value="Genomic_DNA"/>
</dbReference>
<keyword evidence="5 8" id="KW-0648">Protein biosynthesis</keyword>
<evidence type="ECO:0000313" key="11">
    <source>
        <dbReference type="Proteomes" id="UP000256877"/>
    </source>
</evidence>
<name>A0A371R2A5_9CREN</name>
<comment type="similarity">
    <text evidence="8">Belongs to the class-I aminoacyl-tRNA synthetase family. TyrS type 4 subfamily.</text>
</comment>
<dbReference type="EC" id="6.1.1.1" evidence="8"/>
<reference evidence="11 12" key="1">
    <citation type="submission" date="2017-07" db="EMBL/GenBank/DDBJ databases">
        <title>Draft genome sequence of aerobic hyperthermophilic archaea, Pyrobaculum aerophilum YKB31 and YKB32.</title>
        <authorList>
            <person name="Mochizuki T."/>
            <person name="Berliner A.J."/>
            <person name="Yoshida-Takashima Y."/>
            <person name="Takaki Y."/>
            <person name="Nunoura T."/>
            <person name="Takai K."/>
        </authorList>
    </citation>
    <scope>NUCLEOTIDE SEQUENCE [LARGE SCALE GENOMIC DNA]</scope>
    <source>
        <strain evidence="9 12">YKB31</strain>
        <strain evidence="10 11">YKB32</strain>
    </source>
</reference>
<feature type="binding site" evidence="8">
    <location>
        <position position="176"/>
    </location>
    <ligand>
        <name>L-tyrosine</name>
        <dbReference type="ChEBI" id="CHEBI:58315"/>
    </ligand>
</feature>
<dbReference type="InterPro" id="IPR050489">
    <property type="entry name" value="Tyr-tRNA_synthase"/>
</dbReference>
<evidence type="ECO:0000256" key="3">
    <source>
        <dbReference type="ARBA" id="ARBA00022741"/>
    </source>
</evidence>
<evidence type="ECO:0000256" key="1">
    <source>
        <dbReference type="ARBA" id="ARBA00022490"/>
    </source>
</evidence>
<protein>
    <recommendedName>
        <fullName evidence="8">Tyrosine--tRNA ligase</fullName>
        <ecNumber evidence="8">6.1.1.1</ecNumber>
    </recommendedName>
    <alternativeName>
        <fullName evidence="8">Tyrosyl-tRNA synthetase</fullName>
        <shortName evidence="8">TyrRS</shortName>
    </alternativeName>
</protein>
<evidence type="ECO:0000313" key="10">
    <source>
        <dbReference type="EMBL" id="RFA99490.1"/>
    </source>
</evidence>
<keyword evidence="4 8" id="KW-0067">ATP-binding</keyword>
<feature type="binding site" evidence="8">
    <location>
        <position position="191"/>
    </location>
    <ligand>
        <name>L-tyrosine</name>
        <dbReference type="ChEBI" id="CHEBI:58315"/>
    </ligand>
</feature>
<evidence type="ECO:0000313" key="9">
    <source>
        <dbReference type="EMBL" id="RFA97679.1"/>
    </source>
</evidence>
<dbReference type="Proteomes" id="UP000256877">
    <property type="component" value="Unassembled WGS sequence"/>
</dbReference>
<dbReference type="InterPro" id="IPR023617">
    <property type="entry name" value="Tyr-tRNA-ligase_arc/euk-type"/>
</dbReference>
<comment type="caution">
    <text evidence="9">The sequence shown here is derived from an EMBL/GenBank/DDBJ whole genome shotgun (WGS) entry which is preliminary data.</text>
</comment>
<gene>
    <name evidence="8" type="primary">tyrS</name>
    <name evidence="9" type="ORF">CGL51_02050</name>
    <name evidence="10" type="ORF">CGL52_02815</name>
</gene>
<evidence type="ECO:0000256" key="5">
    <source>
        <dbReference type="ARBA" id="ARBA00022917"/>
    </source>
</evidence>
<keyword evidence="6 8" id="KW-0030">Aminoacyl-tRNA synthetase</keyword>
<dbReference type="GO" id="GO:0006437">
    <property type="term" value="P:tyrosyl-tRNA aminoacylation"/>
    <property type="evidence" value="ECO:0007669"/>
    <property type="project" value="UniProtKB-UniRule"/>
</dbReference>
<dbReference type="Proteomes" id="UP000257123">
    <property type="component" value="Unassembled WGS sequence"/>
</dbReference>
<feature type="binding site" evidence="8">
    <location>
        <position position="37"/>
    </location>
    <ligand>
        <name>L-tyrosine</name>
        <dbReference type="ChEBI" id="CHEBI:58315"/>
    </ligand>
</feature>
<evidence type="ECO:0000256" key="6">
    <source>
        <dbReference type="ARBA" id="ARBA00023146"/>
    </source>
</evidence>
<dbReference type="PIRSF" id="PIRSF006588">
    <property type="entry name" value="TyrRS_arch_euk"/>
    <property type="match status" value="1"/>
</dbReference>
<dbReference type="AlphaFoldDB" id="A0A371R2A5"/>
<comment type="subcellular location">
    <subcellularLocation>
        <location evidence="8">Cytoplasm</location>
    </subcellularLocation>
</comment>
<feature type="short sequence motif" description="'KMSKS' region" evidence="8">
    <location>
        <begin position="246"/>
        <end position="250"/>
    </location>
</feature>
<dbReference type="Gene3D" id="3.40.50.620">
    <property type="entry name" value="HUPs"/>
    <property type="match status" value="2"/>
</dbReference>
<keyword evidence="1 8" id="KW-0963">Cytoplasm</keyword>
<dbReference type="EMBL" id="NMUF01000005">
    <property type="protein sequence ID" value="RFA99490.1"/>
    <property type="molecule type" value="Genomic_DNA"/>
</dbReference>
<organism evidence="9 12">
    <name type="scientific">Pyrobaculum aerophilum</name>
    <dbReference type="NCBI Taxonomy" id="13773"/>
    <lineage>
        <taxon>Archaea</taxon>
        <taxon>Thermoproteota</taxon>
        <taxon>Thermoprotei</taxon>
        <taxon>Thermoproteales</taxon>
        <taxon>Thermoproteaceae</taxon>
        <taxon>Pyrobaculum</taxon>
    </lineage>
</organism>
<dbReference type="PANTHER" id="PTHR46264:SF4">
    <property type="entry name" value="TYROSINE--TRNA LIGASE, CYTOPLASMIC"/>
    <property type="match status" value="1"/>
</dbReference>
<keyword evidence="2 8" id="KW-0436">Ligase</keyword>